<dbReference type="Proteomes" id="UP001064048">
    <property type="component" value="Chromosome 27"/>
</dbReference>
<gene>
    <name evidence="1" type="ORF">MSG28_015035</name>
</gene>
<accession>A0ACC0KYR2</accession>
<evidence type="ECO:0000313" key="2">
    <source>
        <dbReference type="Proteomes" id="UP001064048"/>
    </source>
</evidence>
<keyword evidence="2" id="KW-1185">Reference proteome</keyword>
<reference evidence="1 2" key="1">
    <citation type="journal article" date="2022" name="Genome Biol. Evol.">
        <title>The Spruce Budworm Genome: Reconstructing the Evolutionary History of Antifreeze Proteins.</title>
        <authorList>
            <person name="Beliveau C."/>
            <person name="Gagne P."/>
            <person name="Picq S."/>
            <person name="Vernygora O."/>
            <person name="Keeling C.I."/>
            <person name="Pinkney K."/>
            <person name="Doucet D."/>
            <person name="Wen F."/>
            <person name="Johnston J.S."/>
            <person name="Maaroufi H."/>
            <person name="Boyle B."/>
            <person name="Laroche J."/>
            <person name="Dewar K."/>
            <person name="Juretic N."/>
            <person name="Blackburn G."/>
            <person name="Nisole A."/>
            <person name="Brunet B."/>
            <person name="Brandao M."/>
            <person name="Lumley L."/>
            <person name="Duan J."/>
            <person name="Quan G."/>
            <person name="Lucarotti C.J."/>
            <person name="Roe A.D."/>
            <person name="Sperling F.A.H."/>
            <person name="Levesque R.C."/>
            <person name="Cusson M."/>
        </authorList>
    </citation>
    <scope>NUCLEOTIDE SEQUENCE [LARGE SCALE GENOMIC DNA]</scope>
    <source>
        <strain evidence="1">Glfc:IPQL:Cfum</strain>
    </source>
</reference>
<dbReference type="EMBL" id="CM046127">
    <property type="protein sequence ID" value="KAI8441435.1"/>
    <property type="molecule type" value="Genomic_DNA"/>
</dbReference>
<proteinExistence type="predicted"/>
<comment type="caution">
    <text evidence="1">The sequence shown here is derived from an EMBL/GenBank/DDBJ whole genome shotgun (WGS) entry which is preliminary data.</text>
</comment>
<protein>
    <submittedName>
        <fullName evidence="1">Uncharacterized protein</fullName>
    </submittedName>
</protein>
<evidence type="ECO:0000313" key="1">
    <source>
        <dbReference type="EMBL" id="KAI8441435.1"/>
    </source>
</evidence>
<name>A0ACC0KYR2_CHOFU</name>
<sequence>MTSNTVASASAAEEIDEARERAHFRAVAAAFKYYKLCSLNRIQKSEMIISKLPENHQRRLEKYKTYLTKFKKCLDTNNSVVHLIIKDVETIFENVDHTANDSNGTNGTESFGCNYNNCEISSNNQHKMQHDVDKVVSVLKNIVRDWSEVGAAEREQCYKPILDEMEERFPLDEYSERSRVKVLVPGAGLGRLAWEIAARGYCCQGNEFSLFMLFASNFILNHCPEANKLTVHPWLHQYVNNTTCEHQLLGVTFPDVRPSGDKPNPNFSMTAGDFLKVYTEPEEWHCVASCFFIDCAPNVIEFIERIYLILQPGGCWINLGPLLYHYSDMQTENSIEPPFDILLDIIRDVGFDILKEQTGVKTKYAQNPNSMMQHEYDSVFFVCRKPYCL</sequence>
<organism evidence="1 2">
    <name type="scientific">Choristoneura fumiferana</name>
    <name type="common">Spruce budworm moth</name>
    <name type="synonym">Archips fumiferana</name>
    <dbReference type="NCBI Taxonomy" id="7141"/>
    <lineage>
        <taxon>Eukaryota</taxon>
        <taxon>Metazoa</taxon>
        <taxon>Ecdysozoa</taxon>
        <taxon>Arthropoda</taxon>
        <taxon>Hexapoda</taxon>
        <taxon>Insecta</taxon>
        <taxon>Pterygota</taxon>
        <taxon>Neoptera</taxon>
        <taxon>Endopterygota</taxon>
        <taxon>Lepidoptera</taxon>
        <taxon>Glossata</taxon>
        <taxon>Ditrysia</taxon>
        <taxon>Tortricoidea</taxon>
        <taxon>Tortricidae</taxon>
        <taxon>Tortricinae</taxon>
        <taxon>Choristoneura</taxon>
    </lineage>
</organism>